<evidence type="ECO:0000313" key="1">
    <source>
        <dbReference type="EMBL" id="MBO2006712.1"/>
    </source>
</evidence>
<organism evidence="1">
    <name type="scientific">Serratia marcescens</name>
    <dbReference type="NCBI Taxonomy" id="615"/>
    <lineage>
        <taxon>Bacteria</taxon>
        <taxon>Pseudomonadati</taxon>
        <taxon>Pseudomonadota</taxon>
        <taxon>Gammaproteobacteria</taxon>
        <taxon>Enterobacterales</taxon>
        <taxon>Yersiniaceae</taxon>
        <taxon>Serratia</taxon>
    </lineage>
</organism>
<name>A0A939NR98_SERMA</name>
<accession>A0A939NR98</accession>
<dbReference type="AlphaFoldDB" id="A0A939NR98"/>
<protein>
    <submittedName>
        <fullName evidence="1">FUSC family protein</fullName>
    </submittedName>
</protein>
<proteinExistence type="predicted"/>
<dbReference type="Pfam" id="PF04632">
    <property type="entry name" value="FUSC"/>
    <property type="match status" value="1"/>
</dbReference>
<dbReference type="EMBL" id="JAGETR010000036">
    <property type="protein sequence ID" value="MBO2006712.1"/>
    <property type="molecule type" value="Genomic_DNA"/>
</dbReference>
<comment type="caution">
    <text evidence="1">The sequence shown here is derived from an EMBL/GenBank/DDBJ whole genome shotgun (WGS) entry which is preliminary data.</text>
</comment>
<dbReference type="GO" id="GO:0005886">
    <property type="term" value="C:plasma membrane"/>
    <property type="evidence" value="ECO:0007669"/>
    <property type="project" value="InterPro"/>
</dbReference>
<reference evidence="1" key="1">
    <citation type="submission" date="2021-03" db="EMBL/GenBank/DDBJ databases">
        <title>Molecular epidemiology and mechanisms of colistin and carbapenem resistance in Enterobacteriaceae from clinical isolates, the environment and porcine samples in Pretoria, South Africa.</title>
        <authorList>
            <person name="Bogoshi D."/>
            <person name="Mbelle N.M."/>
            <person name="Naidoo V."/>
            <person name="Osei Sekyere J."/>
        </authorList>
    </citation>
    <scope>NUCLEOTIDE SEQUENCE</scope>
    <source>
        <strain evidence="1">C080</strain>
    </source>
</reference>
<gene>
    <name evidence="1" type="ORF">J4732_06495</name>
</gene>
<dbReference type="InterPro" id="IPR006726">
    <property type="entry name" value="PHBA_efflux_AaeB/fusaric-R"/>
</dbReference>
<dbReference type="GO" id="GO:0022857">
    <property type="term" value="F:transmembrane transporter activity"/>
    <property type="evidence" value="ECO:0007669"/>
    <property type="project" value="InterPro"/>
</dbReference>
<sequence length="147" mass="16934">MNLPFLEWSRTPGGKATGGQWRHALRNSLAMCLALWVAFVLELDEPSWALTSAAVVSFHRRRRDQRASRQPDGCRRVGDRRPLSERSSAVYAVHRRLGSAVHLYLQPLKQRLLRVRAGGLYHHRLRHGQRHRYPADFRYRAGAGFAK</sequence>